<feature type="coiled-coil region" evidence="1">
    <location>
        <begin position="367"/>
        <end position="405"/>
    </location>
</feature>
<dbReference type="EMBL" id="MKKU01000222">
    <property type="protein sequence ID" value="RNF18797.1"/>
    <property type="molecule type" value="Genomic_DNA"/>
</dbReference>
<protein>
    <submittedName>
        <fullName evidence="4">Protein p166</fullName>
    </submittedName>
</protein>
<reference evidence="4 5" key="1">
    <citation type="journal article" date="2018" name="BMC Genomics">
        <title>Genomic comparison of Trypanosoma conorhini and Trypanosoma rangeli to Trypanosoma cruzi strains of high and low virulence.</title>
        <authorList>
            <person name="Bradwell K.R."/>
            <person name="Koparde V.N."/>
            <person name="Matveyev A.V."/>
            <person name="Serrano M.G."/>
            <person name="Alves J.M."/>
            <person name="Parikh H."/>
            <person name="Huang B."/>
            <person name="Lee V."/>
            <person name="Espinosa-Alvarez O."/>
            <person name="Ortiz P.A."/>
            <person name="Costa-Martins A.G."/>
            <person name="Teixeira M.M."/>
            <person name="Buck G.A."/>
        </authorList>
    </citation>
    <scope>NUCLEOTIDE SEQUENCE [LARGE SCALE GENOMIC DNA]</scope>
    <source>
        <strain evidence="4 5">025E</strain>
    </source>
</reference>
<keyword evidence="5" id="KW-1185">Reference proteome</keyword>
<name>A0A422PM39_9TRYP</name>
<feature type="transmembrane region" description="Helical" evidence="3">
    <location>
        <begin position="1303"/>
        <end position="1333"/>
    </location>
</feature>
<organism evidence="4 5">
    <name type="scientific">Trypanosoma conorhini</name>
    <dbReference type="NCBI Taxonomy" id="83891"/>
    <lineage>
        <taxon>Eukaryota</taxon>
        <taxon>Discoba</taxon>
        <taxon>Euglenozoa</taxon>
        <taxon>Kinetoplastea</taxon>
        <taxon>Metakinetoplastina</taxon>
        <taxon>Trypanosomatida</taxon>
        <taxon>Trypanosomatidae</taxon>
        <taxon>Trypanosoma</taxon>
    </lineage>
</organism>
<dbReference type="OrthoDB" id="247781at2759"/>
<proteinExistence type="predicted"/>
<accession>A0A422PM39</accession>
<evidence type="ECO:0000256" key="1">
    <source>
        <dbReference type="SAM" id="Coils"/>
    </source>
</evidence>
<dbReference type="GeneID" id="40317940"/>
<feature type="coiled-coil region" evidence="1">
    <location>
        <begin position="1063"/>
        <end position="1179"/>
    </location>
</feature>
<feature type="coiled-coil region" evidence="1">
    <location>
        <begin position="960"/>
        <end position="987"/>
    </location>
</feature>
<keyword evidence="3" id="KW-1133">Transmembrane helix</keyword>
<gene>
    <name evidence="4" type="ORF">Tco025E_04329</name>
</gene>
<keyword evidence="1" id="KW-0175">Coiled coil</keyword>
<dbReference type="RefSeq" id="XP_029228601.1">
    <property type="nucleotide sequence ID" value="XM_029371241.1"/>
</dbReference>
<dbReference type="Proteomes" id="UP000284403">
    <property type="component" value="Unassembled WGS sequence"/>
</dbReference>
<evidence type="ECO:0000313" key="5">
    <source>
        <dbReference type="Proteomes" id="UP000284403"/>
    </source>
</evidence>
<evidence type="ECO:0000256" key="2">
    <source>
        <dbReference type="SAM" id="MobiDB-lite"/>
    </source>
</evidence>
<feature type="region of interest" description="Disordered" evidence="2">
    <location>
        <begin position="21"/>
        <end position="41"/>
    </location>
</feature>
<comment type="caution">
    <text evidence="4">The sequence shown here is derived from an EMBL/GenBank/DDBJ whole genome shotgun (WGS) entry which is preliminary data.</text>
</comment>
<evidence type="ECO:0000256" key="3">
    <source>
        <dbReference type="SAM" id="Phobius"/>
    </source>
</evidence>
<keyword evidence="3" id="KW-0472">Membrane</keyword>
<keyword evidence="3" id="KW-0812">Transmembrane</keyword>
<sequence>MRAQRVSGRALRRHLGLRCSSSLPVPLPPPPPTTVRSKGYGPTKDLLKGVDTSKRLVVETELHPADAEMQRLVLSLSGADVSVYTPLGGEVNALHSREEAQQEGIVAISPEQLASVATVVVDQVKEQLELNGYAAEASQDGRSGGVVNAVADCLRQEMERLFIAMQTQEVSLSRMLGENSDVICARIAGVIQAERSLTAGKAKGEAQQLSHLTQEVTSAVAKLENSLKATLQETLAANNKKLDPVFEDVRLHVVEAIEQASRLQQEQLAVSLQDALERNVPPSSAPEDPARLDAIQEIVRNTMAGVVEETQHEVRALLEALRENAKTSPPARDDISSAKESELEGFLTSYGERLEELRESTAGFTDLKELLMEVHSLQQTHETAIQQVQDSMKRLKKELLGALRVATPSAPLEAKAESQDDLLAAYSDKLDDLADRVTATVEQQLKEQSVDVKELLMQLRALEKGFGAKQKPVLDPIPVMHDLDDDRMIALAQSISDSVLASLPTPEALPPQAPAFTKEELVEAVTAVLSPKLEELAAAVAKMEATQPARVIVAPAEEGPKGVGEEQLITLAQTIAESVRDAVREVVPTKELSESITSKETHLALMTRLEALKGEIVSAVEEEMGRTHEIDLTPFQNYLDQILGGVQEASNKQHEITQAKVGDVMEALVGRLQKQQQVLLEALQAQQLPGDEAVKPPVFTADGLATLNERLLGEIKDIVTGDAASFLSTLEAVRQEVRDTADRLPEGLGEKMSLMENAIHEVRTAGESHSASLQDALKGITTSVESVKEENDAAGQVLASINTVVTDLAQTSIASAKEIKAQLSAVEDKAETLHTRLTSDFSQHIGRLLTEVQEGKRLMDERLSSNAEYKGLTALVETMRMKLEEVGQSLEKMKTPLFTSPPLEQEQPKEQQPPQQIVRGEVIESRLDDLSVVTQEILSELQKYHSAQETPAPADTALKKENLEAMEVRLNEQLQLLHSKLEEMMQQDAAAMLPPSEEEPPQQASVSENVGQHIKDLDALIKHLQTSRSAQVKQMREKLVTLRSFLATGGLGEGGEGNIKAFLEALEENRLKLREDAAGAEAALVTEVNDAVQQTLERLLSSAEQTLADSTKKQLQQLQIDLDNKSEKLGTQQQHAASQLQDRLNNLERLQESHTVALAKEIRNEHEEWRGMLNRVIQQEMPTTLQGVIAEVCTEQLRSVRNHLEEQGTREEKSAATLLSSVREVSHNISQLGSLGAEMRAAVGQGSATIIEELRRTQERLADRFEQQVSTVVQQRSDEAVLPIVAKTPIATPVVPSPTTLSLWWLCVLSFVVFATIMACGYFIFAAFLVAFVPVPPPEQLLANAAAQLPRPENAVDTPKKLSSSRVVDQVME</sequence>
<evidence type="ECO:0000313" key="4">
    <source>
        <dbReference type="EMBL" id="RNF18797.1"/>
    </source>
</evidence>